<reference evidence="1 3" key="1">
    <citation type="journal article" date="2011" name="Nature">
        <title>The Medicago genome provides insight into the evolution of rhizobial symbioses.</title>
        <authorList>
            <person name="Young N.D."/>
            <person name="Debelle F."/>
            <person name="Oldroyd G.E."/>
            <person name="Geurts R."/>
            <person name="Cannon S.B."/>
            <person name="Udvardi M.K."/>
            <person name="Benedito V.A."/>
            <person name="Mayer K.F."/>
            <person name="Gouzy J."/>
            <person name="Schoof H."/>
            <person name="Van de Peer Y."/>
            <person name="Proost S."/>
            <person name="Cook D.R."/>
            <person name="Meyers B.C."/>
            <person name="Spannagl M."/>
            <person name="Cheung F."/>
            <person name="De Mita S."/>
            <person name="Krishnakumar V."/>
            <person name="Gundlach H."/>
            <person name="Zhou S."/>
            <person name="Mudge J."/>
            <person name="Bharti A.K."/>
            <person name="Murray J.D."/>
            <person name="Naoumkina M.A."/>
            <person name="Rosen B."/>
            <person name="Silverstein K.A."/>
            <person name="Tang H."/>
            <person name="Rombauts S."/>
            <person name="Zhao P.X."/>
            <person name="Zhou P."/>
            <person name="Barbe V."/>
            <person name="Bardou P."/>
            <person name="Bechner M."/>
            <person name="Bellec A."/>
            <person name="Berger A."/>
            <person name="Berges H."/>
            <person name="Bidwell S."/>
            <person name="Bisseling T."/>
            <person name="Choisne N."/>
            <person name="Couloux A."/>
            <person name="Denny R."/>
            <person name="Deshpande S."/>
            <person name="Dai X."/>
            <person name="Doyle J.J."/>
            <person name="Dudez A.M."/>
            <person name="Farmer A.D."/>
            <person name="Fouteau S."/>
            <person name="Franken C."/>
            <person name="Gibelin C."/>
            <person name="Gish J."/>
            <person name="Goldstein S."/>
            <person name="Gonzalez A.J."/>
            <person name="Green P.J."/>
            <person name="Hallab A."/>
            <person name="Hartog M."/>
            <person name="Hua A."/>
            <person name="Humphray S.J."/>
            <person name="Jeong D.H."/>
            <person name="Jing Y."/>
            <person name="Jocker A."/>
            <person name="Kenton S.M."/>
            <person name="Kim D.J."/>
            <person name="Klee K."/>
            <person name="Lai H."/>
            <person name="Lang C."/>
            <person name="Lin S."/>
            <person name="Macmil S.L."/>
            <person name="Magdelenat G."/>
            <person name="Matthews L."/>
            <person name="McCorrison J."/>
            <person name="Monaghan E.L."/>
            <person name="Mun J.H."/>
            <person name="Najar F.Z."/>
            <person name="Nicholson C."/>
            <person name="Noirot C."/>
            <person name="O'Bleness M."/>
            <person name="Paule C.R."/>
            <person name="Poulain J."/>
            <person name="Prion F."/>
            <person name="Qin B."/>
            <person name="Qu C."/>
            <person name="Retzel E.F."/>
            <person name="Riddle C."/>
            <person name="Sallet E."/>
            <person name="Samain S."/>
            <person name="Samson N."/>
            <person name="Sanders I."/>
            <person name="Saurat O."/>
            <person name="Scarpelli C."/>
            <person name="Schiex T."/>
            <person name="Segurens B."/>
            <person name="Severin A.J."/>
            <person name="Sherrier D.J."/>
            <person name="Shi R."/>
            <person name="Sims S."/>
            <person name="Singer S.R."/>
            <person name="Sinharoy S."/>
            <person name="Sterck L."/>
            <person name="Viollet A."/>
            <person name="Wang B.B."/>
            <person name="Wang K."/>
            <person name="Wang M."/>
            <person name="Wang X."/>
            <person name="Warfsmann J."/>
            <person name="Weissenbach J."/>
            <person name="White D.D."/>
            <person name="White J.D."/>
            <person name="Wiley G.B."/>
            <person name="Wincker P."/>
            <person name="Xing Y."/>
            <person name="Yang L."/>
            <person name="Yao Z."/>
            <person name="Ying F."/>
            <person name="Zhai J."/>
            <person name="Zhou L."/>
            <person name="Zuber A."/>
            <person name="Denarie J."/>
            <person name="Dixon R.A."/>
            <person name="May G.D."/>
            <person name="Schwartz D.C."/>
            <person name="Rogers J."/>
            <person name="Quetier F."/>
            <person name="Town C.D."/>
            <person name="Roe B.A."/>
        </authorList>
    </citation>
    <scope>NUCLEOTIDE SEQUENCE [LARGE SCALE GENOMIC DNA]</scope>
    <source>
        <strain evidence="1">A17</strain>
        <strain evidence="2 3">cv. Jemalong A17</strain>
    </source>
</reference>
<evidence type="ECO:0000313" key="1">
    <source>
        <dbReference type="EMBL" id="KEH29345.1"/>
    </source>
</evidence>
<reference evidence="2" key="3">
    <citation type="submission" date="2015-04" db="UniProtKB">
        <authorList>
            <consortium name="EnsemblPlants"/>
        </authorList>
    </citation>
    <scope>IDENTIFICATION</scope>
    <source>
        <strain evidence="2">cv. Jemalong A17</strain>
    </source>
</reference>
<dbReference type="EMBL" id="CM001220">
    <property type="protein sequence ID" value="KEH29345.1"/>
    <property type="molecule type" value="Genomic_DNA"/>
</dbReference>
<reference evidence="1 3" key="2">
    <citation type="journal article" date="2014" name="BMC Genomics">
        <title>An improved genome release (version Mt4.0) for the model legume Medicago truncatula.</title>
        <authorList>
            <person name="Tang H."/>
            <person name="Krishnakumar V."/>
            <person name="Bidwell S."/>
            <person name="Rosen B."/>
            <person name="Chan A."/>
            <person name="Zhou S."/>
            <person name="Gentzbittel L."/>
            <person name="Childs K.L."/>
            <person name="Yandell M."/>
            <person name="Gundlach H."/>
            <person name="Mayer K.F."/>
            <person name="Schwartz D.C."/>
            <person name="Town C.D."/>
        </authorList>
    </citation>
    <scope>GENOME REANNOTATION</scope>
    <source>
        <strain evidence="1">A17</strain>
        <strain evidence="2 3">cv. Jemalong A17</strain>
    </source>
</reference>
<organism evidence="1 3">
    <name type="scientific">Medicago truncatula</name>
    <name type="common">Barrel medic</name>
    <name type="synonym">Medicago tribuloides</name>
    <dbReference type="NCBI Taxonomy" id="3880"/>
    <lineage>
        <taxon>Eukaryota</taxon>
        <taxon>Viridiplantae</taxon>
        <taxon>Streptophyta</taxon>
        <taxon>Embryophyta</taxon>
        <taxon>Tracheophyta</taxon>
        <taxon>Spermatophyta</taxon>
        <taxon>Magnoliopsida</taxon>
        <taxon>eudicotyledons</taxon>
        <taxon>Gunneridae</taxon>
        <taxon>Pentapetalae</taxon>
        <taxon>rosids</taxon>
        <taxon>fabids</taxon>
        <taxon>Fabales</taxon>
        <taxon>Fabaceae</taxon>
        <taxon>Papilionoideae</taxon>
        <taxon>50 kb inversion clade</taxon>
        <taxon>NPAAA clade</taxon>
        <taxon>Hologalegina</taxon>
        <taxon>IRL clade</taxon>
        <taxon>Trifolieae</taxon>
        <taxon>Medicago</taxon>
    </lineage>
</organism>
<dbReference type="EnsemblPlants" id="KEH29345">
    <property type="protein sequence ID" value="KEH29345"/>
    <property type="gene ID" value="MTR_4g035705"/>
</dbReference>
<name>A0A072UU05_MEDTR</name>
<dbReference type="Proteomes" id="UP000002051">
    <property type="component" value="Chromosome 4"/>
</dbReference>
<evidence type="ECO:0000313" key="2">
    <source>
        <dbReference type="EnsemblPlants" id="KEH29345"/>
    </source>
</evidence>
<accession>A0A072UU05</accession>
<dbReference type="HOGENOM" id="CLU_3399965_0_0_1"/>
<evidence type="ECO:0000313" key="3">
    <source>
        <dbReference type="Proteomes" id="UP000002051"/>
    </source>
</evidence>
<dbReference type="AlphaFoldDB" id="A0A072UU05"/>
<keyword evidence="3" id="KW-1185">Reference proteome</keyword>
<protein>
    <submittedName>
        <fullName evidence="1">Nodule Cysteine-Rich (NCR) secreted peptide</fullName>
    </submittedName>
</protein>
<proteinExistence type="predicted"/>
<gene>
    <name evidence="1" type="ordered locus">MTR_4g035705</name>
</gene>
<sequence>MVTESVILTPNARKNFLALMHIICGAIMEIV</sequence>